<keyword evidence="3" id="KW-1185">Reference proteome</keyword>
<gene>
    <name evidence="2" type="ORF">EDD35_7455</name>
</gene>
<feature type="transmembrane region" description="Helical" evidence="1">
    <location>
        <begin position="64"/>
        <end position="83"/>
    </location>
</feature>
<keyword evidence="1" id="KW-0472">Membrane</keyword>
<comment type="caution">
    <text evidence="2">The sequence shown here is derived from an EMBL/GenBank/DDBJ whole genome shotgun (WGS) entry which is preliminary data.</text>
</comment>
<accession>A0A3N2H7Y5</accession>
<protein>
    <submittedName>
        <fullName evidence="2">Uncharacterized protein</fullName>
    </submittedName>
</protein>
<organism evidence="2 3">
    <name type="scientific">Amycolatopsis thermoflava</name>
    <dbReference type="NCBI Taxonomy" id="84480"/>
    <lineage>
        <taxon>Bacteria</taxon>
        <taxon>Bacillati</taxon>
        <taxon>Actinomycetota</taxon>
        <taxon>Actinomycetes</taxon>
        <taxon>Pseudonocardiales</taxon>
        <taxon>Pseudonocardiaceae</taxon>
        <taxon>Amycolatopsis</taxon>
        <taxon>Amycolatopsis methanolica group</taxon>
    </lineage>
</organism>
<proteinExistence type="predicted"/>
<keyword evidence="1" id="KW-1133">Transmembrane helix</keyword>
<dbReference type="RefSeq" id="WP_123686834.1">
    <property type="nucleotide sequence ID" value="NZ_CBDRBM010000013.1"/>
</dbReference>
<dbReference type="Proteomes" id="UP000274843">
    <property type="component" value="Unassembled WGS sequence"/>
</dbReference>
<dbReference type="AlphaFoldDB" id="A0A3N2H7Y5"/>
<evidence type="ECO:0000313" key="2">
    <source>
        <dbReference type="EMBL" id="ROS44997.1"/>
    </source>
</evidence>
<name>A0A3N2H7Y5_9PSEU</name>
<evidence type="ECO:0000256" key="1">
    <source>
        <dbReference type="SAM" id="Phobius"/>
    </source>
</evidence>
<sequence>MTPRTTVAVLSVVAIAIGVFLVFSGLMAQPGFVTPDGTACDPSADLKRYVLEDCLPAEPEGDPLGTPLAGLGLLGLIYARLLMPPTRQR</sequence>
<reference evidence="2 3" key="1">
    <citation type="submission" date="2018-11" db="EMBL/GenBank/DDBJ databases">
        <title>Sequencing the genomes of 1000 actinobacteria strains.</title>
        <authorList>
            <person name="Klenk H.-P."/>
        </authorList>
    </citation>
    <scope>NUCLEOTIDE SEQUENCE [LARGE SCALE GENOMIC DNA]</scope>
    <source>
        <strain evidence="2 3">DSM 44348</strain>
    </source>
</reference>
<dbReference type="EMBL" id="RKHY01000001">
    <property type="protein sequence ID" value="ROS44997.1"/>
    <property type="molecule type" value="Genomic_DNA"/>
</dbReference>
<dbReference type="GeneID" id="301848684"/>
<keyword evidence="1" id="KW-0812">Transmembrane</keyword>
<feature type="transmembrane region" description="Helical" evidence="1">
    <location>
        <begin position="7"/>
        <end position="28"/>
    </location>
</feature>
<evidence type="ECO:0000313" key="3">
    <source>
        <dbReference type="Proteomes" id="UP000274843"/>
    </source>
</evidence>